<keyword evidence="2" id="KW-0732">Signal</keyword>
<dbReference type="SUPFAM" id="SSF53474">
    <property type="entry name" value="alpha/beta-Hydrolases"/>
    <property type="match status" value="1"/>
</dbReference>
<dbReference type="SUPFAM" id="SSF82171">
    <property type="entry name" value="DPP6 N-terminal domain-like"/>
    <property type="match status" value="1"/>
</dbReference>
<dbReference type="InterPro" id="IPR011042">
    <property type="entry name" value="6-blade_b-propeller_TolB-like"/>
</dbReference>
<gene>
    <name evidence="4" type="ORF">WKW77_12595</name>
</gene>
<organism evidence="4 5">
    <name type="scientific">Variovorax ureilyticus</name>
    <dbReference type="NCBI Taxonomy" id="1836198"/>
    <lineage>
        <taxon>Bacteria</taxon>
        <taxon>Pseudomonadati</taxon>
        <taxon>Pseudomonadota</taxon>
        <taxon>Betaproteobacteria</taxon>
        <taxon>Burkholderiales</taxon>
        <taxon>Comamonadaceae</taxon>
        <taxon>Variovorax</taxon>
    </lineage>
</organism>
<evidence type="ECO:0000256" key="1">
    <source>
        <dbReference type="ARBA" id="ARBA00022801"/>
    </source>
</evidence>
<dbReference type="EMBL" id="JBBKZU010000005">
    <property type="protein sequence ID" value="MEJ8811910.1"/>
    <property type="molecule type" value="Genomic_DNA"/>
</dbReference>
<reference evidence="4 5" key="1">
    <citation type="submission" date="2024-03" db="EMBL/GenBank/DDBJ databases">
        <title>Novel species of the genus Variovorax.</title>
        <authorList>
            <person name="Liu Q."/>
            <person name="Xin Y.-H."/>
        </authorList>
    </citation>
    <scope>NUCLEOTIDE SEQUENCE [LARGE SCALE GENOMIC DNA]</scope>
    <source>
        <strain evidence="4 5">KACC 18899</strain>
    </source>
</reference>
<evidence type="ECO:0000259" key="3">
    <source>
        <dbReference type="Pfam" id="PF00326"/>
    </source>
</evidence>
<dbReference type="Proteomes" id="UP001365846">
    <property type="component" value="Unassembled WGS sequence"/>
</dbReference>
<dbReference type="Pfam" id="PF00326">
    <property type="entry name" value="Peptidase_S9"/>
    <property type="match status" value="1"/>
</dbReference>
<dbReference type="InterPro" id="IPR001375">
    <property type="entry name" value="Peptidase_S9_cat"/>
</dbReference>
<dbReference type="PANTHER" id="PTHR42776:SF27">
    <property type="entry name" value="DIPEPTIDYL PEPTIDASE FAMILY MEMBER 6"/>
    <property type="match status" value="1"/>
</dbReference>
<sequence>MVPGPRWLAALAASLAVLALTACTTAPTDPALAQAHRRGNLPPLVPLRRFVANVDYVDGHSLSPDGKKLLWVQTVGTDVGLAVRPSEATASGPGTRAFATGTLARPFVFGPTYSWLPDGRHISYIKDFTGDENTQLFVLDSDAPEARPWAVTPWPGVRSAFVARGEPGSARFYFASNRRDRSSMDLFEADAATRTVREVARSEPGSRVVSWFIGTDRQLAGRTRQLGSNDGSELAVEIRAADGSWQRLRTVKPFDFFALHRIDSQGGRLWAMTNMGRDKAALVEIDLASGRERVLAEDAEVDLDYAQYPPLEGAPYGYAKEPGMPRFEYLDAALGGEVSKAVQTARNRGWIDTDPVLTRPQSVSEEGRRMVLRTVTGDESVEMLLDRDTGQLTRLTPVRKPEPGLFSPMEPFAFKTSDGMTVHGYVVRPQGVKGPAPLVVDIHGGPWARDAWQAAGFTSTQMLANRGYAVLKVNYRGSSGYGRAFMLAGAHEYNGRIQRDIAEAVQWAIDRGIADPQRIAVLGASFGGFSVLAQLIQKPHDYRCGIDIVGVANWPRVIENWPPFWRNRHYFAMTFGDVAKPDERAEMLANSPISNIDRIAAPLLVIHGGNDVRVLRQDSDDVVAELRRLGRPVQYMTFPDEGHSVRKWRNRLALWREVEDTLAGCLGGRSNGFDLYELMPRQTR</sequence>
<feature type="domain" description="Peptidase S9 prolyl oligopeptidase catalytic" evidence="3">
    <location>
        <begin position="459"/>
        <end position="666"/>
    </location>
</feature>
<keyword evidence="5" id="KW-1185">Reference proteome</keyword>
<dbReference type="Gene3D" id="2.120.10.30">
    <property type="entry name" value="TolB, C-terminal domain"/>
    <property type="match status" value="1"/>
</dbReference>
<dbReference type="PROSITE" id="PS51257">
    <property type="entry name" value="PROKAR_LIPOPROTEIN"/>
    <property type="match status" value="1"/>
</dbReference>
<comment type="caution">
    <text evidence="4">The sequence shown here is derived from an EMBL/GenBank/DDBJ whole genome shotgun (WGS) entry which is preliminary data.</text>
</comment>
<feature type="signal peptide" evidence="2">
    <location>
        <begin position="1"/>
        <end position="22"/>
    </location>
</feature>
<dbReference type="Gene3D" id="3.40.50.1820">
    <property type="entry name" value="alpha/beta hydrolase"/>
    <property type="match status" value="1"/>
</dbReference>
<evidence type="ECO:0000313" key="4">
    <source>
        <dbReference type="EMBL" id="MEJ8811910.1"/>
    </source>
</evidence>
<dbReference type="InterPro" id="IPR029058">
    <property type="entry name" value="AB_hydrolase_fold"/>
</dbReference>
<dbReference type="PANTHER" id="PTHR42776">
    <property type="entry name" value="SERINE PEPTIDASE S9 FAMILY MEMBER"/>
    <property type="match status" value="1"/>
</dbReference>
<accession>A0ABU8VFV8</accession>
<evidence type="ECO:0000313" key="5">
    <source>
        <dbReference type="Proteomes" id="UP001365846"/>
    </source>
</evidence>
<evidence type="ECO:0000256" key="2">
    <source>
        <dbReference type="SAM" id="SignalP"/>
    </source>
</evidence>
<keyword evidence="1" id="KW-0378">Hydrolase</keyword>
<dbReference type="RefSeq" id="WP_340357189.1">
    <property type="nucleotide sequence ID" value="NZ_JBBKZU010000005.1"/>
</dbReference>
<proteinExistence type="predicted"/>
<feature type="chain" id="PRO_5046041779" evidence="2">
    <location>
        <begin position="23"/>
        <end position="684"/>
    </location>
</feature>
<protein>
    <submittedName>
        <fullName evidence="4">Prolyl oligopeptidase family serine peptidase</fullName>
    </submittedName>
</protein>
<name>A0ABU8VFV8_9BURK</name>